<name>A0A0H2KSJ8_9MICO</name>
<dbReference type="Proteomes" id="UP000035265">
    <property type="component" value="Unassembled WGS sequence"/>
</dbReference>
<dbReference type="PROSITE" id="PS00356">
    <property type="entry name" value="HTH_LACI_1"/>
    <property type="match status" value="1"/>
</dbReference>
<evidence type="ECO:0000259" key="4">
    <source>
        <dbReference type="PROSITE" id="PS50932"/>
    </source>
</evidence>
<dbReference type="PANTHER" id="PTHR30146">
    <property type="entry name" value="LACI-RELATED TRANSCRIPTIONAL REPRESSOR"/>
    <property type="match status" value="1"/>
</dbReference>
<organism evidence="5 6">
    <name type="scientific">Cellulosimicrobium funkei</name>
    <dbReference type="NCBI Taxonomy" id="264251"/>
    <lineage>
        <taxon>Bacteria</taxon>
        <taxon>Bacillati</taxon>
        <taxon>Actinomycetota</taxon>
        <taxon>Actinomycetes</taxon>
        <taxon>Micrococcales</taxon>
        <taxon>Promicromonosporaceae</taxon>
        <taxon>Cellulosimicrobium</taxon>
    </lineage>
</organism>
<dbReference type="InterPro" id="IPR029475">
    <property type="entry name" value="DUF6807"/>
</dbReference>
<dbReference type="RefSeq" id="WP_047231472.1">
    <property type="nucleotide sequence ID" value="NZ_JNBQ01000002.1"/>
</dbReference>
<dbReference type="InterPro" id="IPR000843">
    <property type="entry name" value="HTH_LacI"/>
</dbReference>
<keyword evidence="2" id="KW-0238">DNA-binding</keyword>
<accession>A0A0H2KSJ8</accession>
<evidence type="ECO:0000313" key="6">
    <source>
        <dbReference type="Proteomes" id="UP000035265"/>
    </source>
</evidence>
<keyword evidence="6" id="KW-1185">Reference proteome</keyword>
<dbReference type="SMART" id="SM00354">
    <property type="entry name" value="HTH_LACI"/>
    <property type="match status" value="1"/>
</dbReference>
<dbReference type="GO" id="GO:0003700">
    <property type="term" value="F:DNA-binding transcription factor activity"/>
    <property type="evidence" value="ECO:0007669"/>
    <property type="project" value="TreeGrafter"/>
</dbReference>
<dbReference type="AlphaFoldDB" id="A0A0H2KSJ8"/>
<dbReference type="PRINTS" id="PR00036">
    <property type="entry name" value="HTHLACI"/>
</dbReference>
<dbReference type="Gene3D" id="1.10.260.40">
    <property type="entry name" value="lambda repressor-like DNA-binding domains"/>
    <property type="match status" value="1"/>
</dbReference>
<dbReference type="SUPFAM" id="SSF53822">
    <property type="entry name" value="Periplasmic binding protein-like I"/>
    <property type="match status" value="1"/>
</dbReference>
<dbReference type="PATRIC" id="fig|264251.5.peg.772"/>
<feature type="domain" description="HTH lacI-type" evidence="4">
    <location>
        <begin position="11"/>
        <end position="65"/>
    </location>
</feature>
<dbReference type="GO" id="GO:0000976">
    <property type="term" value="F:transcription cis-regulatory region binding"/>
    <property type="evidence" value="ECO:0007669"/>
    <property type="project" value="TreeGrafter"/>
</dbReference>
<dbReference type="SUPFAM" id="SSF47413">
    <property type="entry name" value="lambda repressor-like DNA-binding domains"/>
    <property type="match status" value="1"/>
</dbReference>
<evidence type="ECO:0000256" key="1">
    <source>
        <dbReference type="ARBA" id="ARBA00023015"/>
    </source>
</evidence>
<evidence type="ECO:0000313" key="5">
    <source>
        <dbReference type="EMBL" id="KLN36128.1"/>
    </source>
</evidence>
<dbReference type="CDD" id="cd06267">
    <property type="entry name" value="PBP1_LacI_sugar_binding-like"/>
    <property type="match status" value="1"/>
</dbReference>
<reference evidence="5 6" key="1">
    <citation type="submission" date="2014-05" db="EMBL/GenBank/DDBJ databases">
        <title>Cellulosimicrobium funkei U11 genome.</title>
        <authorList>
            <person name="Hu C."/>
            <person name="Gong Y."/>
            <person name="Wan W."/>
            <person name="Jiang M."/>
        </authorList>
    </citation>
    <scope>NUCLEOTIDE SEQUENCE [LARGE SCALE GENOMIC DNA]</scope>
    <source>
        <strain evidence="5 6">U11</strain>
    </source>
</reference>
<comment type="caution">
    <text evidence="5">The sequence shown here is derived from an EMBL/GenBank/DDBJ whole genome shotgun (WGS) entry which is preliminary data.</text>
</comment>
<evidence type="ECO:0000256" key="2">
    <source>
        <dbReference type="ARBA" id="ARBA00023125"/>
    </source>
</evidence>
<dbReference type="STRING" id="264251.FB00_03770"/>
<dbReference type="PROSITE" id="PS50932">
    <property type="entry name" value="HTH_LACI_2"/>
    <property type="match status" value="1"/>
</dbReference>
<sequence>MASVSTRRGGVTIADVATAAGVSRATVSRVMNGRATVDPEISARVRQAAADLSYRPSNVARSLSLGRTNTVALVVPDLGNPVFQQILRGVTSAAAPAGYRVLVADTAEDPTEEAAIALEARLRCDALVLVSPRMPAAELALLVPDVSPVVLVNRELPHPGEAAVPSLVVDYADAAAQVLEHLLSLGHRRVAYLAGPPGSASDALRRTGLRRVLDRTPDLELVELPAGPDIAAGHAAVDEVLTARPTAVVAFNDLVAFGLLAGLNEAGVAVPKDMSVAGFDDIDLARYATPSLTTVAVPQAELGRHAWKELSALIDDSAPASRTTRFEPRLEVRATTGPVPRQVARARVAPPAEPAGTVVVESAGAGAADQPVTREVRWAPDGEAVVLRAGDLRLARYQQGDRIPAVHAPRSYLHPVHTLAGVPLTDAGPVDHRHHYGASMAVADVNGTSYWGGRTFVADVGPTLLPNHGRQVSHALAVDPVEQHLLHDGVRWHDEQGVPQLEEDRRLDAWILDDESWVLDWRSTLRAERGALVIGSPATNGRPGAGYGGFFWRLRAAASTSVLSAHGRGEESAHGSTSPWVAFVQEHPSHTTTLLLVQQGETVPWFLRASEYPGAGPALAWDAPRTVPAGGTLETGARAVLVDRGLDLDEAAALADRVR</sequence>
<gene>
    <name evidence="5" type="ORF">FB00_03770</name>
</gene>
<protein>
    <submittedName>
        <fullName evidence="5">LacI family transcriptional regulator</fullName>
    </submittedName>
</protein>
<dbReference type="InterPro" id="IPR010982">
    <property type="entry name" value="Lambda_DNA-bd_dom_sf"/>
</dbReference>
<dbReference type="InterPro" id="IPR046335">
    <property type="entry name" value="LacI/GalR-like_sensor"/>
</dbReference>
<keyword evidence="1" id="KW-0805">Transcription regulation</keyword>
<dbReference type="Gene3D" id="3.40.50.2300">
    <property type="match status" value="2"/>
</dbReference>
<dbReference type="CDD" id="cd01392">
    <property type="entry name" value="HTH_LacI"/>
    <property type="match status" value="1"/>
</dbReference>
<dbReference type="PANTHER" id="PTHR30146:SF153">
    <property type="entry name" value="LACTOSE OPERON REPRESSOR"/>
    <property type="match status" value="1"/>
</dbReference>
<dbReference type="Pfam" id="PF14100">
    <property type="entry name" value="DUF6807"/>
    <property type="match status" value="1"/>
</dbReference>
<keyword evidence="3" id="KW-0804">Transcription</keyword>
<dbReference type="EMBL" id="JNBQ01000002">
    <property type="protein sequence ID" value="KLN36128.1"/>
    <property type="molecule type" value="Genomic_DNA"/>
</dbReference>
<proteinExistence type="predicted"/>
<evidence type="ECO:0000256" key="3">
    <source>
        <dbReference type="ARBA" id="ARBA00023163"/>
    </source>
</evidence>
<dbReference type="InterPro" id="IPR028082">
    <property type="entry name" value="Peripla_BP_I"/>
</dbReference>
<dbReference type="Pfam" id="PF13377">
    <property type="entry name" value="Peripla_BP_3"/>
    <property type="match status" value="1"/>
</dbReference>
<dbReference type="Pfam" id="PF00356">
    <property type="entry name" value="LacI"/>
    <property type="match status" value="1"/>
</dbReference>